<dbReference type="GO" id="GO:0006281">
    <property type="term" value="P:DNA repair"/>
    <property type="evidence" value="ECO:0007669"/>
    <property type="project" value="UniProtKB-UniRule"/>
</dbReference>
<dbReference type="Gene3D" id="2.40.50.140">
    <property type="entry name" value="Nucleic acid-binding proteins"/>
    <property type="match status" value="1"/>
</dbReference>
<comment type="caution">
    <text evidence="6">Lacks conserved residue(s) required for the propagation of feature annotation.</text>
</comment>
<feature type="region of interest" description="Domain II" evidence="6">
    <location>
        <begin position="64"/>
        <end position="141"/>
    </location>
</feature>
<dbReference type="SMART" id="SM00278">
    <property type="entry name" value="HhH1"/>
    <property type="match status" value="2"/>
</dbReference>
<gene>
    <name evidence="6" type="primary">ruvA</name>
    <name evidence="8" type="ORF">B9N49_04590</name>
</gene>
<dbReference type="GO" id="GO:0000400">
    <property type="term" value="F:four-way junction DNA binding"/>
    <property type="evidence" value="ECO:0007669"/>
    <property type="project" value="UniProtKB-UniRule"/>
</dbReference>
<accession>A0A233V5D5</accession>
<feature type="domain" description="Helix-hairpin-helix DNA-binding motif class 1" evidence="7">
    <location>
        <begin position="72"/>
        <end position="91"/>
    </location>
</feature>
<dbReference type="GO" id="GO:0009378">
    <property type="term" value="F:four-way junction helicase activity"/>
    <property type="evidence" value="ECO:0007669"/>
    <property type="project" value="InterPro"/>
</dbReference>
<proteinExistence type="inferred from homology"/>
<feature type="region of interest" description="Domain III" evidence="6">
    <location>
        <begin position="150"/>
        <end position="198"/>
    </location>
</feature>
<dbReference type="Pfam" id="PF01330">
    <property type="entry name" value="RuvA_N"/>
    <property type="match status" value="1"/>
</dbReference>
<dbReference type="RefSeq" id="WP_094205724.1">
    <property type="nucleotide sequence ID" value="NZ_NDYC01000019.1"/>
</dbReference>
<comment type="caution">
    <text evidence="8">The sequence shown here is derived from an EMBL/GenBank/DDBJ whole genome shotgun (WGS) entry which is preliminary data.</text>
</comment>
<sequence length="198" mass="22604">MYSYIIGVITEVHENYIVLENNKIGYKIFITDFFRDNVSAFDEYKVYTEFVEREDASILYGFSSQKERNLFNLLTDVTSIGPKYAMNILSTMTVDECKNAIITDDIKLLTQAPGIGKKTASRIILELKEKIEKDFVPSEKPVNKEVKKSSDSEFAREALLQLGYFKNDVDAFIENTDISGLSIEDIMKKAMKSLDSSR</sequence>
<dbReference type="GO" id="GO:0048476">
    <property type="term" value="C:Holliday junction resolvase complex"/>
    <property type="evidence" value="ECO:0007669"/>
    <property type="project" value="UniProtKB-UniRule"/>
</dbReference>
<dbReference type="InterPro" id="IPR012340">
    <property type="entry name" value="NA-bd_OB-fold"/>
</dbReference>
<feature type="domain" description="Helix-hairpin-helix DNA-binding motif class 1" evidence="7">
    <location>
        <begin position="107"/>
        <end position="126"/>
    </location>
</feature>
<dbReference type="EMBL" id="NDYC01000019">
    <property type="protein sequence ID" value="OXZ27609.1"/>
    <property type="molecule type" value="Genomic_DNA"/>
</dbReference>
<dbReference type="SUPFAM" id="SSF50249">
    <property type="entry name" value="Nucleic acid-binding proteins"/>
    <property type="match status" value="1"/>
</dbReference>
<dbReference type="Pfam" id="PF14520">
    <property type="entry name" value="HHH_5"/>
    <property type="match status" value="1"/>
</dbReference>
<name>A0A233V5D5_FINMA</name>
<dbReference type="SUPFAM" id="SSF46929">
    <property type="entry name" value="DNA helicase RuvA subunit, C-terminal domain"/>
    <property type="match status" value="1"/>
</dbReference>
<evidence type="ECO:0000256" key="3">
    <source>
        <dbReference type="ARBA" id="ARBA00023125"/>
    </source>
</evidence>
<comment type="function">
    <text evidence="6">The RuvA-RuvB-RuvC complex processes Holliday junction (HJ) DNA during genetic recombination and DNA repair, while the RuvA-RuvB complex plays an important role in the rescue of blocked DNA replication forks via replication fork reversal (RFR). RuvA specifically binds to HJ cruciform DNA, conferring on it an open structure. The RuvB hexamer acts as an ATP-dependent pump, pulling dsDNA into and through the RuvAB complex. HJ branch migration allows RuvC to scan DNA until it finds its consensus sequence, where it cleaves and resolves the cruciform DNA.</text>
</comment>
<evidence type="ECO:0000256" key="1">
    <source>
        <dbReference type="ARBA" id="ARBA00022490"/>
    </source>
</evidence>
<dbReference type="Proteomes" id="UP000215413">
    <property type="component" value="Unassembled WGS sequence"/>
</dbReference>
<evidence type="ECO:0000256" key="4">
    <source>
        <dbReference type="ARBA" id="ARBA00023172"/>
    </source>
</evidence>
<dbReference type="InterPro" id="IPR036267">
    <property type="entry name" value="RuvA_C_sf"/>
</dbReference>
<dbReference type="NCBIfam" id="TIGR00084">
    <property type="entry name" value="ruvA"/>
    <property type="match status" value="1"/>
</dbReference>
<dbReference type="AlphaFoldDB" id="A0A233V5D5"/>
<evidence type="ECO:0000256" key="2">
    <source>
        <dbReference type="ARBA" id="ARBA00022763"/>
    </source>
</evidence>
<reference evidence="9" key="1">
    <citation type="submission" date="2017-04" db="EMBL/GenBank/DDBJ databases">
        <title>Finegoldia magna isolated from orthopedic joint implant-associated infections.</title>
        <authorList>
            <person name="Bjorklund S."/>
            <person name="Bruggemann H."/>
            <person name="Jensen A."/>
            <person name="Hellmark B."/>
            <person name="Soderquist B."/>
        </authorList>
    </citation>
    <scope>NUCLEOTIDE SEQUENCE [LARGE SCALE GENOMIC DNA]</scope>
    <source>
        <strain evidence="9">CCUG 54800</strain>
    </source>
</reference>
<evidence type="ECO:0000256" key="5">
    <source>
        <dbReference type="ARBA" id="ARBA00023204"/>
    </source>
</evidence>
<evidence type="ECO:0000259" key="7">
    <source>
        <dbReference type="SMART" id="SM00278"/>
    </source>
</evidence>
<dbReference type="GO" id="GO:0006310">
    <property type="term" value="P:DNA recombination"/>
    <property type="evidence" value="ECO:0007669"/>
    <property type="project" value="UniProtKB-UniRule"/>
</dbReference>
<comment type="similarity">
    <text evidence="6">Belongs to the RuvA family.</text>
</comment>
<dbReference type="HAMAP" id="MF_00031">
    <property type="entry name" value="DNA_HJ_migration_RuvA"/>
    <property type="match status" value="1"/>
</dbReference>
<keyword evidence="2 6" id="KW-0227">DNA damage</keyword>
<evidence type="ECO:0000313" key="9">
    <source>
        <dbReference type="Proteomes" id="UP000215413"/>
    </source>
</evidence>
<dbReference type="InterPro" id="IPR000085">
    <property type="entry name" value="RuvA"/>
</dbReference>
<organism evidence="8 9">
    <name type="scientific">Finegoldia magna</name>
    <name type="common">Peptostreptococcus magnus</name>
    <dbReference type="NCBI Taxonomy" id="1260"/>
    <lineage>
        <taxon>Bacteria</taxon>
        <taxon>Bacillati</taxon>
        <taxon>Bacillota</taxon>
        <taxon>Tissierellia</taxon>
        <taxon>Tissierellales</taxon>
        <taxon>Peptoniphilaceae</taxon>
        <taxon>Finegoldia</taxon>
    </lineage>
</organism>
<dbReference type="GO" id="GO:0005524">
    <property type="term" value="F:ATP binding"/>
    <property type="evidence" value="ECO:0007669"/>
    <property type="project" value="InterPro"/>
</dbReference>
<dbReference type="Gene3D" id="1.10.150.20">
    <property type="entry name" value="5' to 3' exonuclease, C-terminal subdomain"/>
    <property type="match status" value="1"/>
</dbReference>
<keyword evidence="1 6" id="KW-0963">Cytoplasm</keyword>
<comment type="domain">
    <text evidence="6">Has three domains with a flexible linker between the domains II and III and assumes an 'L' shape. Domain III is highly mobile and contacts RuvB.</text>
</comment>
<evidence type="ECO:0000256" key="6">
    <source>
        <dbReference type="HAMAP-Rule" id="MF_00031"/>
    </source>
</evidence>
<comment type="subcellular location">
    <subcellularLocation>
        <location evidence="6">Cytoplasm</location>
    </subcellularLocation>
</comment>
<protein>
    <recommendedName>
        <fullName evidence="6">Holliday junction branch migration complex subunit RuvA</fullName>
    </recommendedName>
</protein>
<dbReference type="GO" id="GO:0005737">
    <property type="term" value="C:cytoplasm"/>
    <property type="evidence" value="ECO:0007669"/>
    <property type="project" value="UniProtKB-SubCell"/>
</dbReference>
<keyword evidence="3 6" id="KW-0238">DNA-binding</keyword>
<dbReference type="SUPFAM" id="SSF47781">
    <property type="entry name" value="RuvA domain 2-like"/>
    <property type="match status" value="1"/>
</dbReference>
<dbReference type="InterPro" id="IPR013849">
    <property type="entry name" value="DNA_helicase_Holl-junc_RuvA_I"/>
</dbReference>
<dbReference type="InterPro" id="IPR010994">
    <property type="entry name" value="RuvA_2-like"/>
</dbReference>
<keyword evidence="4 6" id="KW-0233">DNA recombination</keyword>
<evidence type="ECO:0000313" key="8">
    <source>
        <dbReference type="EMBL" id="OXZ27609.1"/>
    </source>
</evidence>
<comment type="subunit">
    <text evidence="6">Homotetramer. Forms an RuvA(8)-RuvB(12)-Holliday junction (HJ) complex. HJ DNA is sandwiched between 2 RuvA tetramers; dsDNA enters through RuvA and exits via RuvB. An RuvB hexamer assembles on each DNA strand where it exits the tetramer. Each RuvB hexamer is contacted by two RuvA subunits (via domain III) on 2 adjacent RuvB subunits; this complex drives branch migration. In the full resolvosome a probable DNA-RuvA(4)-RuvB(12)-RuvC(2) complex forms which resolves the HJ.</text>
</comment>
<dbReference type="InterPro" id="IPR003583">
    <property type="entry name" value="Hlx-hairpin-Hlx_DNA-bd_motif"/>
</dbReference>
<keyword evidence="5 6" id="KW-0234">DNA repair</keyword>